<evidence type="ECO:0000313" key="1">
    <source>
        <dbReference type="EMBL" id="BBX69954.1"/>
    </source>
</evidence>
<reference evidence="1 2" key="1">
    <citation type="journal article" date="2019" name="Emerg. Microbes Infect.">
        <title>Comprehensive subspecies identification of 175 nontuberculous mycobacteria species based on 7547 genomic profiles.</title>
        <authorList>
            <person name="Matsumoto Y."/>
            <person name="Kinjo T."/>
            <person name="Motooka D."/>
            <person name="Nabeya D."/>
            <person name="Jung N."/>
            <person name="Uechi K."/>
            <person name="Horii T."/>
            <person name="Iida T."/>
            <person name="Fujita J."/>
            <person name="Nakamura S."/>
        </authorList>
    </citation>
    <scope>NUCLEOTIDE SEQUENCE [LARGE SCALE GENOMIC DNA]</scope>
    <source>
        <strain evidence="1 2">JCM 13323</strain>
    </source>
</reference>
<organism evidence="1 2">
    <name type="scientific">Mycolicibacterium psychrotolerans</name>
    <dbReference type="NCBI Taxonomy" id="216929"/>
    <lineage>
        <taxon>Bacteria</taxon>
        <taxon>Bacillati</taxon>
        <taxon>Actinomycetota</taxon>
        <taxon>Actinomycetes</taxon>
        <taxon>Mycobacteriales</taxon>
        <taxon>Mycobacteriaceae</taxon>
        <taxon>Mycolicibacterium</taxon>
    </lineage>
</organism>
<dbReference type="KEGG" id="mpsc:MPSYJ_34150"/>
<accession>A0A7I7MCG5</accession>
<gene>
    <name evidence="1" type="ORF">MPSYJ_34150</name>
</gene>
<dbReference type="Proteomes" id="UP000466514">
    <property type="component" value="Chromosome"/>
</dbReference>
<name>A0A7I7MCG5_9MYCO</name>
<proteinExistence type="predicted"/>
<keyword evidence="2" id="KW-1185">Reference proteome</keyword>
<dbReference type="AlphaFoldDB" id="A0A7I7MCG5"/>
<evidence type="ECO:0000313" key="2">
    <source>
        <dbReference type="Proteomes" id="UP000466514"/>
    </source>
</evidence>
<dbReference type="RefSeq" id="WP_163723324.1">
    <property type="nucleotide sequence ID" value="NZ_AP022574.1"/>
</dbReference>
<evidence type="ECO:0008006" key="3">
    <source>
        <dbReference type="Google" id="ProtNLM"/>
    </source>
</evidence>
<sequence>MPTDPIQALLGAGVVPSVAFPPTSRYAQVGVATYARVAAPGEEPVPVAFLRRRLAPSPERFALLYEYSCVERDRRDLVAAVQLSDPELWWRLADANGVIDPATMTIPVGRILRITNAENIIGPAL</sequence>
<dbReference type="EMBL" id="AP022574">
    <property type="protein sequence ID" value="BBX69954.1"/>
    <property type="molecule type" value="Genomic_DNA"/>
</dbReference>
<protein>
    <recommendedName>
        <fullName evidence="3">LysM domain-containing protein</fullName>
    </recommendedName>
</protein>